<comment type="caution">
    <text evidence="3">The sequence shown here is derived from an EMBL/GenBank/DDBJ whole genome shotgun (WGS) entry which is preliminary data.</text>
</comment>
<proteinExistence type="inferred from homology"/>
<evidence type="ECO:0000256" key="2">
    <source>
        <dbReference type="HAMAP-Rule" id="MF_00973"/>
    </source>
</evidence>
<comment type="subcellular location">
    <subcellularLocation>
        <location evidence="2">Cytoplasm</location>
    </subcellularLocation>
</comment>
<evidence type="ECO:0000313" key="3">
    <source>
        <dbReference type="EMBL" id="OGF77738.1"/>
    </source>
</evidence>
<dbReference type="InterPro" id="IPR002882">
    <property type="entry name" value="CofD"/>
</dbReference>
<keyword evidence="1 2" id="KW-0963">Cytoplasm</keyword>
<dbReference type="HAMAP" id="MF_00973">
    <property type="entry name" value="Gluconeogen_factor"/>
    <property type="match status" value="1"/>
</dbReference>
<dbReference type="GO" id="GO:0005737">
    <property type="term" value="C:cytoplasm"/>
    <property type="evidence" value="ECO:0007669"/>
    <property type="project" value="UniProtKB-SubCell"/>
</dbReference>
<reference evidence="3 4" key="1">
    <citation type="journal article" date="2016" name="Nat. Commun.">
        <title>Thousands of microbial genomes shed light on interconnected biogeochemical processes in an aquifer system.</title>
        <authorList>
            <person name="Anantharaman K."/>
            <person name="Brown C.T."/>
            <person name="Hug L.A."/>
            <person name="Sharon I."/>
            <person name="Castelle C.J."/>
            <person name="Probst A.J."/>
            <person name="Thomas B.C."/>
            <person name="Singh A."/>
            <person name="Wilkins M.J."/>
            <person name="Karaoz U."/>
            <person name="Brodie E.L."/>
            <person name="Williams K.H."/>
            <person name="Hubbard S.S."/>
            <person name="Banfield J.F."/>
        </authorList>
    </citation>
    <scope>NUCLEOTIDE SEQUENCE [LARGE SCALE GENOMIC DNA]</scope>
</reference>
<dbReference type="GO" id="GO:0043743">
    <property type="term" value="F:LPPG:FO 2-phospho-L-lactate transferase activity"/>
    <property type="evidence" value="ECO:0007669"/>
    <property type="project" value="InterPro"/>
</dbReference>
<dbReference type="Proteomes" id="UP000178425">
    <property type="component" value="Unassembled WGS sequence"/>
</dbReference>
<dbReference type="Pfam" id="PF01933">
    <property type="entry name" value="CofD"/>
    <property type="match status" value="1"/>
</dbReference>
<gene>
    <name evidence="3" type="ORF">A2W54_03115</name>
</gene>
<dbReference type="InterPro" id="IPR010119">
    <property type="entry name" value="Gluconeogen_factor"/>
</dbReference>
<dbReference type="InterPro" id="IPR038136">
    <property type="entry name" value="CofD-like_dom_sf"/>
</dbReference>
<evidence type="ECO:0000256" key="1">
    <source>
        <dbReference type="ARBA" id="ARBA00022490"/>
    </source>
</evidence>
<evidence type="ECO:0000313" key="4">
    <source>
        <dbReference type="Proteomes" id="UP000178425"/>
    </source>
</evidence>
<dbReference type="PANTHER" id="PTHR30135">
    <property type="entry name" value="UNCHARACTERIZED PROTEIN YVCK-RELATED"/>
    <property type="match status" value="1"/>
</dbReference>
<dbReference type="EMBL" id="MFHI01000035">
    <property type="protein sequence ID" value="OGF77738.1"/>
    <property type="molecule type" value="Genomic_DNA"/>
</dbReference>
<dbReference type="PANTHER" id="PTHR30135:SF3">
    <property type="entry name" value="GLUCONEOGENESIS FACTOR-RELATED"/>
    <property type="match status" value="1"/>
</dbReference>
<comment type="function">
    <text evidence="2">Required for morphogenesis under gluconeogenic growth conditions.</text>
</comment>
<dbReference type="CDD" id="cd07187">
    <property type="entry name" value="YvcK_like"/>
    <property type="match status" value="1"/>
</dbReference>
<comment type="similarity">
    <text evidence="2">Belongs to the gluconeogenesis factor family.</text>
</comment>
<dbReference type="Gene3D" id="3.40.50.10680">
    <property type="entry name" value="CofD-like domains"/>
    <property type="match status" value="1"/>
</dbReference>
<name>A0A1F5WQ02_9BACT</name>
<dbReference type="NCBIfam" id="TIGR01826">
    <property type="entry name" value="CofD_related"/>
    <property type="match status" value="1"/>
</dbReference>
<dbReference type="AlphaFoldDB" id="A0A1F5WQ02"/>
<dbReference type="GO" id="GO:0008360">
    <property type="term" value="P:regulation of cell shape"/>
    <property type="evidence" value="ECO:0007669"/>
    <property type="project" value="UniProtKB-UniRule"/>
</dbReference>
<sequence>MRNSLKGNRVVVIGGGTGVFTVLSGLRPYSLNLSAIVSMSDDGGSSGVLRDEFGILPPGDIRRAMVALSRHPNKMLAQLFSYRFSEGKLAGHSFGNLILTALERSFGSFEKAVKEASKMLQVEGEVIPVTLDNTRLYAELENGTVIRGETNIDIPRHDGKLKIKKIWLDPEAKINPNAKRAIASADVIVMGPGDLYTSIIPNFLVAGMSEAIRESKAKKIYVCNLMTKYGETHKFTALDFVRKLEEGLKVKPDYIILNNKKPTKKMLEKYREEEAGFVVPDAYGPNVIKADLLRSGTLIRHDPKKLAKALTGLL</sequence>
<accession>A0A1F5WQ02</accession>
<protein>
    <recommendedName>
        <fullName evidence="2">Putative gluconeogenesis factor</fullName>
    </recommendedName>
</protein>
<dbReference type="SUPFAM" id="SSF142338">
    <property type="entry name" value="CofD-like"/>
    <property type="match status" value="1"/>
</dbReference>
<organism evidence="3 4">
    <name type="scientific">Candidatus Giovannonibacteria bacterium RIFCSPHIGHO2_02_43_13</name>
    <dbReference type="NCBI Taxonomy" id="1798330"/>
    <lineage>
        <taxon>Bacteria</taxon>
        <taxon>Candidatus Giovannoniibacteriota</taxon>
    </lineage>
</organism>